<evidence type="ECO:0000313" key="2">
    <source>
        <dbReference type="EMBL" id="GFD03738.1"/>
    </source>
</evidence>
<protein>
    <submittedName>
        <fullName evidence="2">Uncharacterized protein</fullName>
    </submittedName>
</protein>
<sequence length="122" mass="13003">ASRDMHLGFAGSEQAAFGVVANDVRDGPADADQPVRVVEQLQIAVVPGHQLKRLVHHADALRDVLDGALQQGPVELQDLGGFAKRMKLCWARSSPTKRAESSSKSSICTASSERLLGRASNS</sequence>
<reference evidence="2" key="1">
    <citation type="journal article" date="2019" name="Sci. Rep.">
        <title>Draft genome of Tanacetum cinerariifolium, the natural source of mosquito coil.</title>
        <authorList>
            <person name="Yamashiro T."/>
            <person name="Shiraishi A."/>
            <person name="Satake H."/>
            <person name="Nakayama K."/>
        </authorList>
    </citation>
    <scope>NUCLEOTIDE SEQUENCE</scope>
</reference>
<accession>A0A699T2X3</accession>
<evidence type="ECO:0000256" key="1">
    <source>
        <dbReference type="SAM" id="MobiDB-lite"/>
    </source>
</evidence>
<feature type="compositionally biased region" description="Low complexity" evidence="1">
    <location>
        <begin position="102"/>
        <end position="112"/>
    </location>
</feature>
<feature type="region of interest" description="Disordered" evidence="1">
    <location>
        <begin position="93"/>
        <end position="122"/>
    </location>
</feature>
<proteinExistence type="predicted"/>
<organism evidence="2">
    <name type="scientific">Tanacetum cinerariifolium</name>
    <name type="common">Dalmatian daisy</name>
    <name type="synonym">Chrysanthemum cinerariifolium</name>
    <dbReference type="NCBI Taxonomy" id="118510"/>
    <lineage>
        <taxon>Eukaryota</taxon>
        <taxon>Viridiplantae</taxon>
        <taxon>Streptophyta</taxon>
        <taxon>Embryophyta</taxon>
        <taxon>Tracheophyta</taxon>
        <taxon>Spermatophyta</taxon>
        <taxon>Magnoliopsida</taxon>
        <taxon>eudicotyledons</taxon>
        <taxon>Gunneridae</taxon>
        <taxon>Pentapetalae</taxon>
        <taxon>asterids</taxon>
        <taxon>campanulids</taxon>
        <taxon>Asterales</taxon>
        <taxon>Asteraceae</taxon>
        <taxon>Asteroideae</taxon>
        <taxon>Anthemideae</taxon>
        <taxon>Anthemidinae</taxon>
        <taxon>Tanacetum</taxon>
    </lineage>
</organism>
<name>A0A699T2X3_TANCI</name>
<dbReference type="AlphaFoldDB" id="A0A699T2X3"/>
<gene>
    <name evidence="2" type="ORF">Tci_875707</name>
</gene>
<comment type="caution">
    <text evidence="2">The sequence shown here is derived from an EMBL/GenBank/DDBJ whole genome shotgun (WGS) entry which is preliminary data.</text>
</comment>
<dbReference type="EMBL" id="BKCJ011206925">
    <property type="protein sequence ID" value="GFD03738.1"/>
    <property type="molecule type" value="Genomic_DNA"/>
</dbReference>
<feature type="non-terminal residue" evidence="2">
    <location>
        <position position="1"/>
    </location>
</feature>